<feature type="compositionally biased region" description="Pro residues" evidence="1">
    <location>
        <begin position="36"/>
        <end position="63"/>
    </location>
</feature>
<dbReference type="InterPro" id="IPR027417">
    <property type="entry name" value="P-loop_NTPase"/>
</dbReference>
<dbReference type="EMBL" id="FNAU01000010">
    <property type="protein sequence ID" value="SDE47933.1"/>
    <property type="molecule type" value="Genomic_DNA"/>
</dbReference>
<evidence type="ECO:0000259" key="2">
    <source>
        <dbReference type="Pfam" id="PF00485"/>
    </source>
</evidence>
<reference evidence="4" key="1">
    <citation type="submission" date="2016-10" db="EMBL/GenBank/DDBJ databases">
        <authorList>
            <person name="de Groot N.N."/>
        </authorList>
    </citation>
    <scope>NUCLEOTIDE SEQUENCE [LARGE SCALE GENOMIC DNA]</scope>
    <source>
        <strain evidence="4">DSM 20639</strain>
    </source>
</reference>
<keyword evidence="4" id="KW-0808">Transferase</keyword>
<dbReference type="InterPro" id="IPR006083">
    <property type="entry name" value="PRK/URK"/>
</dbReference>
<sequence length="283" mass="30240">MRRIEFANIAQASAFIESLVSMESRPTSASEAPTPASMPPVPTQLPPVPTQLPPVPTQLPPESTPASQVPTPPPPAATSRGVRQIIGVSGPPGTGKSTFAKDLVAELNRRAGTNFAAYLPMDGFHFSNAILEAKGLAAHKGAPQTFDVAGYCALLRRVRERPAGSIYAPDYVRSKHEPIAASIEIGEEVSVVVTEGNYLGLETGGWGGVRAYLDTLLYLDTPHADLHERLIARQLAGGRTRAQAEEWFRTVDEPNAFLVEATAARADYVVRMRYDAAPTGTAS</sequence>
<dbReference type="Pfam" id="PF00485">
    <property type="entry name" value="PRK"/>
    <property type="match status" value="1"/>
</dbReference>
<reference evidence="5" key="2">
    <citation type="submission" date="2016-10" db="EMBL/GenBank/DDBJ databases">
        <authorList>
            <person name="Varghese N."/>
        </authorList>
    </citation>
    <scope>NUCLEOTIDE SEQUENCE [LARGE SCALE GENOMIC DNA]</scope>
    <source>
        <strain evidence="5">DSM 20639</strain>
    </source>
</reference>
<proteinExistence type="predicted"/>
<dbReference type="GO" id="GO:0016301">
    <property type="term" value="F:kinase activity"/>
    <property type="evidence" value="ECO:0007669"/>
    <property type="project" value="UniProtKB-KW"/>
</dbReference>
<keyword evidence="4" id="KW-0418">Kinase</keyword>
<name>A0A1G7D8T8_9ACTO</name>
<accession>A0A1G7D8T8</accession>
<dbReference type="SUPFAM" id="SSF52540">
    <property type="entry name" value="P-loop containing nucleoside triphosphate hydrolases"/>
    <property type="match status" value="1"/>
</dbReference>
<organism evidence="4 5">
    <name type="scientific">Actinobaculum suis</name>
    <dbReference type="NCBI Taxonomy" id="1657"/>
    <lineage>
        <taxon>Bacteria</taxon>
        <taxon>Bacillati</taxon>
        <taxon>Actinomycetota</taxon>
        <taxon>Actinomycetes</taxon>
        <taxon>Actinomycetales</taxon>
        <taxon>Actinomycetaceae</taxon>
        <taxon>Actinobaculum</taxon>
    </lineage>
</organism>
<dbReference type="Gene3D" id="3.40.50.300">
    <property type="entry name" value="P-loop containing nucleotide triphosphate hydrolases"/>
    <property type="match status" value="2"/>
</dbReference>
<evidence type="ECO:0000313" key="5">
    <source>
        <dbReference type="Proteomes" id="UP000182744"/>
    </source>
</evidence>
<dbReference type="Proteomes" id="UP000182744">
    <property type="component" value="Unassembled WGS sequence"/>
</dbReference>
<evidence type="ECO:0000313" key="3">
    <source>
        <dbReference type="EMBL" id="MDY5153326.1"/>
    </source>
</evidence>
<dbReference type="GO" id="GO:0005524">
    <property type="term" value="F:ATP binding"/>
    <property type="evidence" value="ECO:0007669"/>
    <property type="project" value="InterPro"/>
</dbReference>
<reference evidence="3" key="3">
    <citation type="submission" date="2023-10" db="EMBL/GenBank/DDBJ databases">
        <title>Whole Genome based description of the genera Actinobaculum and Actinotignum reveals a complex phylogenetic relationship within the species included in the genus Actinotignum.</title>
        <authorList>
            <person name="Jensen C.S."/>
            <person name="Dargis R."/>
            <person name="Kemp M."/>
            <person name="Christensen J.J."/>
        </authorList>
    </citation>
    <scope>NUCLEOTIDE SEQUENCE</scope>
    <source>
        <strain evidence="3">Actinobaculum_suis_CCUG19206T</strain>
    </source>
</reference>
<evidence type="ECO:0000256" key="1">
    <source>
        <dbReference type="SAM" id="MobiDB-lite"/>
    </source>
</evidence>
<dbReference type="PANTHER" id="PTHR10285">
    <property type="entry name" value="URIDINE KINASE"/>
    <property type="match status" value="1"/>
</dbReference>
<dbReference type="Proteomes" id="UP001273799">
    <property type="component" value="Unassembled WGS sequence"/>
</dbReference>
<gene>
    <name evidence="3" type="ORF">R6G71_04595</name>
    <name evidence="4" type="ORF">SAMN05421878_11037</name>
</gene>
<dbReference type="AlphaFoldDB" id="A0A1G7D8T8"/>
<dbReference type="RefSeq" id="WP_083330123.1">
    <property type="nucleotide sequence ID" value="NZ_FNAU01000010.1"/>
</dbReference>
<keyword evidence="5" id="KW-1185">Reference proteome</keyword>
<evidence type="ECO:0000313" key="4">
    <source>
        <dbReference type="EMBL" id="SDE47933.1"/>
    </source>
</evidence>
<protein>
    <submittedName>
        <fullName evidence="3 4">Phosphoribulokinase</fullName>
    </submittedName>
</protein>
<dbReference type="EMBL" id="JAWNFU010000002">
    <property type="protein sequence ID" value="MDY5153326.1"/>
    <property type="molecule type" value="Genomic_DNA"/>
</dbReference>
<feature type="region of interest" description="Disordered" evidence="1">
    <location>
        <begin position="20"/>
        <end position="79"/>
    </location>
</feature>
<feature type="domain" description="Phosphoribulokinase/uridine kinase" evidence="2">
    <location>
        <begin position="85"/>
        <end position="234"/>
    </location>
</feature>